<dbReference type="Gene3D" id="3.40.630.30">
    <property type="match status" value="1"/>
</dbReference>
<dbReference type="Pfam" id="PF13480">
    <property type="entry name" value="Acetyltransf_6"/>
    <property type="match status" value="1"/>
</dbReference>
<proteinExistence type="predicted"/>
<feature type="domain" description="BioF2-like acetyltransferase" evidence="1">
    <location>
        <begin position="183"/>
        <end position="323"/>
    </location>
</feature>
<dbReference type="RefSeq" id="WP_179635522.1">
    <property type="nucleotide sequence ID" value="NZ_JACCFH010000001.1"/>
</dbReference>
<sequence length="385" mass="42595">MLTNRTDPTWRFEILRGRQGFDVLRPRWQALVDGLPNSTYLQQPGWIGSYLDAIARPDETFYFVAASRGTELGGVLVLKRSAGLQAWLKPEVEMVTGEHMVLADLVGDVRDRSLWPAMLDWLVRQRSMRWAVLRLPAVAASSVLGQVLPALGTPRCLRTTRTRSAWLDCSRDLAHATQSVSKSFHQNLNRLTRRAQSMGTLGYQTVTAPQALEQALEQFLGVESSGWKKDSGTAIALDPVLVAFYRRLVNEFGTRGACRINLLTLDGVTIAAQFGLVSDRQLNLLKIGYSQEHASIAPGNLAMRHTIEQVCADPSLDRLSFVTHPPWAHLWKPHLTPVDSVSLFPPTPVGRVAHALSGWRQEHRARHAEGAVETTVGAPGPRVPA</sequence>
<gene>
    <name evidence="2" type="ORF">BDD16_003925</name>
</gene>
<dbReference type="InterPro" id="IPR038740">
    <property type="entry name" value="BioF2-like_GNAT_dom"/>
</dbReference>
<organism evidence="2 3">
    <name type="scientific">Sphaerotilus montanus</name>
    <dbReference type="NCBI Taxonomy" id="522889"/>
    <lineage>
        <taxon>Bacteria</taxon>
        <taxon>Pseudomonadati</taxon>
        <taxon>Pseudomonadota</taxon>
        <taxon>Betaproteobacteria</taxon>
        <taxon>Burkholderiales</taxon>
        <taxon>Sphaerotilaceae</taxon>
        <taxon>Sphaerotilus</taxon>
    </lineage>
</organism>
<evidence type="ECO:0000313" key="2">
    <source>
        <dbReference type="EMBL" id="NYG34939.1"/>
    </source>
</evidence>
<accession>A0A7Y9R294</accession>
<name>A0A7Y9R294_9BURK</name>
<dbReference type="Proteomes" id="UP000518288">
    <property type="component" value="Unassembled WGS sequence"/>
</dbReference>
<dbReference type="GO" id="GO:0016740">
    <property type="term" value="F:transferase activity"/>
    <property type="evidence" value="ECO:0007669"/>
    <property type="project" value="UniProtKB-KW"/>
</dbReference>
<keyword evidence="2" id="KW-0808">Transferase</keyword>
<reference evidence="2 3" key="1">
    <citation type="submission" date="2020-07" db="EMBL/GenBank/DDBJ databases">
        <title>Genomic Encyclopedia of Archaeal and Bacterial Type Strains, Phase II (KMG-II): from individual species to whole genera.</title>
        <authorList>
            <person name="Goeker M."/>
        </authorList>
    </citation>
    <scope>NUCLEOTIDE SEQUENCE [LARGE SCALE GENOMIC DNA]</scope>
    <source>
        <strain evidence="2 3">DSM 21226</strain>
    </source>
</reference>
<evidence type="ECO:0000313" key="3">
    <source>
        <dbReference type="Proteomes" id="UP000518288"/>
    </source>
</evidence>
<dbReference type="InterPro" id="IPR016181">
    <property type="entry name" value="Acyl_CoA_acyltransferase"/>
</dbReference>
<protein>
    <submittedName>
        <fullName evidence="2">CelD/BcsL family acetyltransferase involved in cellulose biosynthesis</fullName>
    </submittedName>
</protein>
<keyword evidence="3" id="KW-1185">Reference proteome</keyword>
<dbReference type="EMBL" id="JACCFH010000001">
    <property type="protein sequence ID" value="NYG34939.1"/>
    <property type="molecule type" value="Genomic_DNA"/>
</dbReference>
<dbReference type="SUPFAM" id="SSF55729">
    <property type="entry name" value="Acyl-CoA N-acyltransferases (Nat)"/>
    <property type="match status" value="1"/>
</dbReference>
<evidence type="ECO:0000259" key="1">
    <source>
        <dbReference type="Pfam" id="PF13480"/>
    </source>
</evidence>
<comment type="caution">
    <text evidence="2">The sequence shown here is derived from an EMBL/GenBank/DDBJ whole genome shotgun (WGS) entry which is preliminary data.</text>
</comment>
<dbReference type="AlphaFoldDB" id="A0A7Y9R294"/>